<feature type="region of interest" description="Disordered" evidence="1">
    <location>
        <begin position="357"/>
        <end position="393"/>
    </location>
</feature>
<feature type="region of interest" description="Disordered" evidence="1">
    <location>
        <begin position="479"/>
        <end position="508"/>
    </location>
</feature>
<dbReference type="STRING" id="135208.A0A4Y9ZTE7"/>
<protein>
    <submittedName>
        <fullName evidence="2">Uncharacterized protein</fullName>
    </submittedName>
</protein>
<evidence type="ECO:0000256" key="1">
    <source>
        <dbReference type="SAM" id="MobiDB-lite"/>
    </source>
</evidence>
<evidence type="ECO:0000313" key="2">
    <source>
        <dbReference type="EMBL" id="TFY77303.1"/>
    </source>
</evidence>
<comment type="caution">
    <text evidence="2">The sequence shown here is derived from an EMBL/GenBank/DDBJ whole genome shotgun (WGS) entry which is preliminary data.</text>
</comment>
<proteinExistence type="predicted"/>
<feature type="region of interest" description="Disordered" evidence="1">
    <location>
        <begin position="413"/>
        <end position="445"/>
    </location>
</feature>
<sequence length="597" mass="64500">MGVANTTDEPRERTRQKPAARTPEQREAESAAKLAFDQRYQKRLDEAWAGMADVCDSIAEEFGKSYDEVQQKLLIAGNVIKHRRAPTIHNAFAYCSAQIDRGTWKDDPAKEQQVGAIVKEAHENGYVMLSDEDKEVLVDCLQEHRDAKYTGVVRRTLVQLHDSRTTLATINTELASLHLRSGVQYFLYACRSATNQMSAPVVFFSAGGAEFISQIIHVQPADLANRFEAFCLNSAGIQGVIKYNMKTQGVDKKNATKGLVVQLLADQLFQLTGSHKLRMEYTRWDEKMTKVHGIVVKGWPLEEFTSPSNIKTMAALEILLEAVSGGSCKLVKLTEPQLAAWYVEQEKAKDGTAAISTVSDNTEEDAEAETDAEADLGAEKQPAPTSATALRAKKSKALPFKKGGMLMDLHAAPTKAGNKRARNAQEDESDLPQTKRPYVSSSSMPSSTFGATVHAMTPAATTSQATVATDVMASATTPLTEPTSAASDAHTATALPSPPPATTSTITSTPTTAFQMPPFIPSIATPTAELTASTLFGTAFGVEPGASMTTGTSSAGSGQLPIDFDFDFSEFNFDPVFTSEQPLIGEGLDSLFEFMNS</sequence>
<dbReference type="Proteomes" id="UP000298061">
    <property type="component" value="Unassembled WGS sequence"/>
</dbReference>
<dbReference type="AlphaFoldDB" id="A0A4Y9ZTE7"/>
<gene>
    <name evidence="2" type="ORF">EWM64_g6707</name>
</gene>
<accession>A0A4Y9ZTE7</accession>
<keyword evidence="3" id="KW-1185">Reference proteome</keyword>
<feature type="non-terminal residue" evidence="2">
    <location>
        <position position="597"/>
    </location>
</feature>
<dbReference type="EMBL" id="SFCI01000949">
    <property type="protein sequence ID" value="TFY77303.1"/>
    <property type="molecule type" value="Genomic_DNA"/>
</dbReference>
<evidence type="ECO:0000313" key="3">
    <source>
        <dbReference type="Proteomes" id="UP000298061"/>
    </source>
</evidence>
<feature type="compositionally biased region" description="Low complexity" evidence="1">
    <location>
        <begin position="483"/>
        <end position="495"/>
    </location>
</feature>
<organism evidence="2 3">
    <name type="scientific">Hericium alpestre</name>
    <dbReference type="NCBI Taxonomy" id="135208"/>
    <lineage>
        <taxon>Eukaryota</taxon>
        <taxon>Fungi</taxon>
        <taxon>Dikarya</taxon>
        <taxon>Basidiomycota</taxon>
        <taxon>Agaricomycotina</taxon>
        <taxon>Agaricomycetes</taxon>
        <taxon>Russulales</taxon>
        <taxon>Hericiaceae</taxon>
        <taxon>Hericium</taxon>
    </lineage>
</organism>
<reference evidence="2 3" key="1">
    <citation type="submission" date="2019-02" db="EMBL/GenBank/DDBJ databases">
        <title>Genome sequencing of the rare red list fungi Hericium alpestre (H. flagellum).</title>
        <authorList>
            <person name="Buettner E."/>
            <person name="Kellner H."/>
        </authorList>
    </citation>
    <scope>NUCLEOTIDE SEQUENCE [LARGE SCALE GENOMIC DNA]</scope>
    <source>
        <strain evidence="2 3">DSM 108284</strain>
    </source>
</reference>
<dbReference type="OrthoDB" id="3225245at2759"/>
<name>A0A4Y9ZTE7_9AGAM</name>
<feature type="region of interest" description="Disordered" evidence="1">
    <location>
        <begin position="1"/>
        <end position="31"/>
    </location>
</feature>
<feature type="compositionally biased region" description="Acidic residues" evidence="1">
    <location>
        <begin position="361"/>
        <end position="376"/>
    </location>
</feature>